<dbReference type="OrthoDB" id="195732at2"/>
<dbReference type="Gene3D" id="3.30.450.20">
    <property type="entry name" value="PAS domain"/>
    <property type="match status" value="1"/>
</dbReference>
<dbReference type="AlphaFoldDB" id="A0A0H4XI38"/>
<dbReference type="STRING" id="1297742.A176_004829"/>
<proteinExistence type="predicted"/>
<organism evidence="1 2">
    <name type="scientific">Pseudomyxococcus hansupus</name>
    <dbReference type="NCBI Taxonomy" id="1297742"/>
    <lineage>
        <taxon>Bacteria</taxon>
        <taxon>Pseudomonadati</taxon>
        <taxon>Myxococcota</taxon>
        <taxon>Myxococcia</taxon>
        <taxon>Myxococcales</taxon>
        <taxon>Cystobacterineae</taxon>
        <taxon>Myxococcaceae</taxon>
        <taxon>Pseudomyxococcus</taxon>
    </lineage>
</organism>
<dbReference type="KEGG" id="mym:A176_004829"/>
<evidence type="ECO:0000313" key="1">
    <source>
        <dbReference type="EMBL" id="AKQ67917.1"/>
    </source>
</evidence>
<protein>
    <recommendedName>
        <fullName evidence="3">Methyl-accepting chemotaxis protein</fullName>
    </recommendedName>
</protein>
<dbReference type="RefSeq" id="WP_002636337.1">
    <property type="nucleotide sequence ID" value="NZ_CP012109.1"/>
</dbReference>
<gene>
    <name evidence="1" type="ORF">A176_004829</name>
</gene>
<dbReference type="PATRIC" id="fig|1297742.4.peg.4876"/>
<accession>A0A0H4XI38</accession>
<reference evidence="1 2" key="1">
    <citation type="journal article" date="2016" name="PLoS ONE">
        <title>Complete Genome Sequence and Comparative Genomics of a Novel Myxobacterium Myxococcus hansupus.</title>
        <authorList>
            <person name="Sharma G."/>
            <person name="Narwani T."/>
            <person name="Subramanian S."/>
        </authorList>
    </citation>
    <scope>NUCLEOTIDE SEQUENCE [LARGE SCALE GENOMIC DNA]</scope>
    <source>
        <strain evidence="2">mixupus</strain>
    </source>
</reference>
<name>A0A0H4XI38_9BACT</name>
<dbReference type="Proteomes" id="UP000009026">
    <property type="component" value="Chromosome"/>
</dbReference>
<dbReference type="eggNOG" id="COG0834">
    <property type="taxonomic scope" value="Bacteria"/>
</dbReference>
<keyword evidence="2" id="KW-1185">Reference proteome</keyword>
<dbReference type="EMBL" id="CP012109">
    <property type="protein sequence ID" value="AKQ67917.1"/>
    <property type="molecule type" value="Genomic_DNA"/>
</dbReference>
<evidence type="ECO:0000313" key="2">
    <source>
        <dbReference type="Proteomes" id="UP000009026"/>
    </source>
</evidence>
<sequence length="178" mass="19833">MSWFSLALAVLAQMPADGAAQVKKVDRLIPALQRMATDPEVIQAIRAQNARRESLETIREQDTAWMATPALTPFKEQVLASHCSRILNRHRAKLGHVIAEAFAMDRLGALVGSTRRTSDYWQGDEEKFQVPYTTGKELREKPFFDESSQSFVLQVSFPVRDGGRTIGALSVGISLMDL</sequence>
<evidence type="ECO:0008006" key="3">
    <source>
        <dbReference type="Google" id="ProtNLM"/>
    </source>
</evidence>